<gene>
    <name evidence="3" type="primary">kbaA</name>
    <name evidence="3" type="ORF">GCM10007425_25300</name>
</gene>
<name>A0A917G977_9BACI</name>
<reference evidence="3" key="2">
    <citation type="submission" date="2020-09" db="EMBL/GenBank/DDBJ databases">
        <authorList>
            <person name="Sun Q."/>
            <person name="Zhou Y."/>
        </authorList>
    </citation>
    <scope>NUCLEOTIDE SEQUENCE</scope>
    <source>
        <strain evidence="3">CGMCC 1.15760</strain>
    </source>
</reference>
<proteinExistence type="predicted"/>
<dbReference type="Pfam" id="PF14089">
    <property type="entry name" value="KbaA"/>
    <property type="match status" value="1"/>
</dbReference>
<keyword evidence="2" id="KW-1133">Transmembrane helix</keyword>
<dbReference type="PIRSF" id="PIRSF029886">
    <property type="entry name" value="KBAA"/>
    <property type="match status" value="1"/>
</dbReference>
<feature type="transmembrane region" description="Helical" evidence="2">
    <location>
        <begin position="85"/>
        <end position="105"/>
    </location>
</feature>
<evidence type="ECO:0000256" key="2">
    <source>
        <dbReference type="SAM" id="Phobius"/>
    </source>
</evidence>
<protein>
    <submittedName>
        <fullName evidence="3">KinB-signaling pathway activation protein</fullName>
    </submittedName>
</protein>
<dbReference type="Proteomes" id="UP000616608">
    <property type="component" value="Unassembled WGS sequence"/>
</dbReference>
<dbReference type="EMBL" id="BMJT01000008">
    <property type="protein sequence ID" value="GGG29608.1"/>
    <property type="molecule type" value="Genomic_DNA"/>
</dbReference>
<feature type="transmembrane region" description="Helical" evidence="2">
    <location>
        <begin position="146"/>
        <end position="165"/>
    </location>
</feature>
<keyword evidence="2" id="KW-0472">Membrane</keyword>
<dbReference type="GO" id="GO:0045881">
    <property type="term" value="P:positive regulation of sporulation resulting in formation of a cellular spore"/>
    <property type="evidence" value="ECO:0007669"/>
    <property type="project" value="InterPro"/>
</dbReference>
<keyword evidence="2" id="KW-0812">Transmembrane</keyword>
<dbReference type="RefSeq" id="WP_188615420.1">
    <property type="nucleotide sequence ID" value="NZ_BMJT01000008.1"/>
</dbReference>
<evidence type="ECO:0000313" key="3">
    <source>
        <dbReference type="EMBL" id="GGG29608.1"/>
    </source>
</evidence>
<accession>A0A917G977</accession>
<dbReference type="SMART" id="SM01251">
    <property type="entry name" value="KbaA"/>
    <property type="match status" value="1"/>
</dbReference>
<feature type="transmembrane region" description="Helical" evidence="2">
    <location>
        <begin position="117"/>
        <end position="139"/>
    </location>
</feature>
<feature type="region of interest" description="Disordered" evidence="1">
    <location>
        <begin position="203"/>
        <end position="230"/>
    </location>
</feature>
<feature type="transmembrane region" description="Helical" evidence="2">
    <location>
        <begin position="48"/>
        <end position="73"/>
    </location>
</feature>
<evidence type="ECO:0000256" key="1">
    <source>
        <dbReference type="SAM" id="MobiDB-lite"/>
    </source>
</evidence>
<feature type="transmembrane region" description="Helical" evidence="2">
    <location>
        <begin position="9"/>
        <end position="28"/>
    </location>
</feature>
<evidence type="ECO:0000313" key="4">
    <source>
        <dbReference type="Proteomes" id="UP000616608"/>
    </source>
</evidence>
<reference evidence="3" key="1">
    <citation type="journal article" date="2014" name="Int. J. Syst. Evol. Microbiol.">
        <title>Complete genome sequence of Corynebacterium casei LMG S-19264T (=DSM 44701T), isolated from a smear-ripened cheese.</title>
        <authorList>
            <consortium name="US DOE Joint Genome Institute (JGI-PGF)"/>
            <person name="Walter F."/>
            <person name="Albersmeier A."/>
            <person name="Kalinowski J."/>
            <person name="Ruckert C."/>
        </authorList>
    </citation>
    <scope>NUCLEOTIDE SEQUENCE</scope>
    <source>
        <strain evidence="3">CGMCC 1.15760</strain>
    </source>
</reference>
<organism evidence="3 4">
    <name type="scientific">Lysinibacillus alkalisoli</name>
    <dbReference type="NCBI Taxonomy" id="1911548"/>
    <lineage>
        <taxon>Bacteria</taxon>
        <taxon>Bacillati</taxon>
        <taxon>Bacillota</taxon>
        <taxon>Bacilli</taxon>
        <taxon>Bacillales</taxon>
        <taxon>Bacillaceae</taxon>
        <taxon>Lysinibacillus</taxon>
    </lineage>
</organism>
<keyword evidence="4" id="KW-1185">Reference proteome</keyword>
<comment type="caution">
    <text evidence="3">The sequence shown here is derived from an EMBL/GenBank/DDBJ whole genome shotgun (WGS) entry which is preliminary data.</text>
</comment>
<dbReference type="InterPro" id="IPR024164">
    <property type="entry name" value="KinB-signalling_activ"/>
</dbReference>
<dbReference type="AlphaFoldDB" id="A0A917G977"/>
<feature type="compositionally biased region" description="Basic and acidic residues" evidence="1">
    <location>
        <begin position="204"/>
        <end position="220"/>
    </location>
</feature>
<sequence>MTIRNWIKFFVKALMIGGLVTGVFSLFIRWDFFQPYAANGEWGQLILGVIWMVFLGFTMSVIAQAGFFAYLTLHQVGVNIFRSLTLWNWVQLLLIAIVLIDLIAFRFVPQADTTADWIRYTILLLVLVGSAVATAIAKVKMTDKKYILISTLFFMIVVTTLEWTIALMGRDAKIDTYVTLLLLPLLAVNAFQVLMLPKYNEQSEADRQRLEERRKARVAEQAKPAKTKKK</sequence>
<feature type="transmembrane region" description="Helical" evidence="2">
    <location>
        <begin position="177"/>
        <end position="197"/>
    </location>
</feature>